<dbReference type="PANTHER" id="PTHR30258">
    <property type="entry name" value="TYPE II SECRETION SYSTEM PROTEIN GSPE-RELATED"/>
    <property type="match status" value="1"/>
</dbReference>
<dbReference type="InterPro" id="IPR037257">
    <property type="entry name" value="T2SS_E_N_sf"/>
</dbReference>
<evidence type="ECO:0000256" key="1">
    <source>
        <dbReference type="ARBA" id="ARBA00006611"/>
    </source>
</evidence>
<evidence type="ECO:0000313" key="6">
    <source>
        <dbReference type="Proteomes" id="UP000657177"/>
    </source>
</evidence>
<feature type="domain" description="Bacterial type II secretion system protein E" evidence="4">
    <location>
        <begin position="391"/>
        <end position="405"/>
    </location>
</feature>
<dbReference type="GO" id="GO:0005886">
    <property type="term" value="C:plasma membrane"/>
    <property type="evidence" value="ECO:0007669"/>
    <property type="project" value="TreeGrafter"/>
</dbReference>
<dbReference type="EMBL" id="JAAKDE010000014">
    <property type="protein sequence ID" value="MBA2133378.1"/>
    <property type="molecule type" value="Genomic_DNA"/>
</dbReference>
<evidence type="ECO:0000256" key="3">
    <source>
        <dbReference type="ARBA" id="ARBA00022840"/>
    </source>
</evidence>
<proteinExistence type="inferred from homology"/>
<dbReference type="InterPro" id="IPR001482">
    <property type="entry name" value="T2SS/T4SS_dom"/>
</dbReference>
<protein>
    <submittedName>
        <fullName evidence="5">Flp pilus assembly complex ATPase component TadA</fullName>
    </submittedName>
</protein>
<dbReference type="FunFam" id="3.40.50.300:FF:000398">
    <property type="entry name" value="Type IV pilus assembly ATPase PilB"/>
    <property type="match status" value="1"/>
</dbReference>
<dbReference type="PROSITE" id="PS00662">
    <property type="entry name" value="T2SP_E"/>
    <property type="match status" value="1"/>
</dbReference>
<dbReference type="FunFam" id="3.30.450.90:FF:000001">
    <property type="entry name" value="Type II secretion system ATPase GspE"/>
    <property type="match status" value="1"/>
</dbReference>
<dbReference type="Pfam" id="PF05157">
    <property type="entry name" value="MshEN"/>
    <property type="match status" value="1"/>
</dbReference>
<dbReference type="GO" id="GO:0005524">
    <property type="term" value="F:ATP binding"/>
    <property type="evidence" value="ECO:0007669"/>
    <property type="project" value="UniProtKB-KW"/>
</dbReference>
<dbReference type="AlphaFoldDB" id="A0A8J6I166"/>
<dbReference type="Pfam" id="PF00437">
    <property type="entry name" value="T2SSE"/>
    <property type="match status" value="1"/>
</dbReference>
<name>A0A8J6I166_9FIRM</name>
<dbReference type="PANTHER" id="PTHR30258:SF2">
    <property type="entry name" value="COMG OPERON PROTEIN 1"/>
    <property type="match status" value="1"/>
</dbReference>
<dbReference type="Gene3D" id="3.30.450.90">
    <property type="match status" value="1"/>
</dbReference>
<evidence type="ECO:0000256" key="2">
    <source>
        <dbReference type="ARBA" id="ARBA00022741"/>
    </source>
</evidence>
<organism evidence="5 6">
    <name type="scientific">Capillibacterium thermochitinicola</name>
    <dbReference type="NCBI Taxonomy" id="2699427"/>
    <lineage>
        <taxon>Bacteria</taxon>
        <taxon>Bacillati</taxon>
        <taxon>Bacillota</taxon>
        <taxon>Capillibacterium</taxon>
    </lineage>
</organism>
<comment type="similarity">
    <text evidence="1">Belongs to the GSP E family.</text>
</comment>
<evidence type="ECO:0000259" key="4">
    <source>
        <dbReference type="PROSITE" id="PS00662"/>
    </source>
</evidence>
<dbReference type="SUPFAM" id="SSF160246">
    <property type="entry name" value="EspE N-terminal domain-like"/>
    <property type="match status" value="1"/>
</dbReference>
<keyword evidence="6" id="KW-1185">Reference proteome</keyword>
<dbReference type="InterPro" id="IPR027417">
    <property type="entry name" value="P-loop_NTPase"/>
</dbReference>
<gene>
    <name evidence="5" type="primary">tadA</name>
    <name evidence="5" type="ORF">G5B42_07450</name>
</gene>
<dbReference type="Proteomes" id="UP000657177">
    <property type="component" value="Unassembled WGS sequence"/>
</dbReference>
<sequence>MEGVALTENKIRYFGEILINKGLITQEQLERALKRQKEDGRYLGEILVAEGILTEEDVIETLVEQQGLPLARPADETIPPEVINCITPKQAHEYRVIPIAKGENSITVACADPFATIALDNLRRELGVTIKLAITTKEQIERGLEKYYHERLHNVSAILENLTEAEMKNLVVETFDNGTAGDLENLANEAPIVRLVNFLIAEGIRLKASDIHLQPFEKEVKLRYRIDGVLYERNAPPRNLYAAIISRLKLMAGMDITERRLPQDGRIRFMLGDKELDLRVAVVPVLHGESAVIRILNHQGFLLDLGVLGMDGLLDQFERLINISHGMILVTGPTGSGKTTTLYAVLARLNRPERKIITIEDPVEYEMIGIDQIPVNPKLNFGFAQGLRTVIRHDPDIILVGEIRDRETAEVAVQSALTGHLVFSTLHTNNAAATYTRLVDIGIEPYLVASTVKGVLAQRLVRRICPACRVEYTPSAAEREILAEISQPPARLYRGTGCEECNYIGYKGRLGLFELLITSEQIEKLIMANASTSQIKKVAIAEGMKTLREDGWDKVRAGLTTLEEVLRVTQE</sequence>
<dbReference type="InterPro" id="IPR007831">
    <property type="entry name" value="T2SS_GspE_N"/>
</dbReference>
<accession>A0A8J6I166</accession>
<evidence type="ECO:0000313" key="5">
    <source>
        <dbReference type="EMBL" id="MBA2133378.1"/>
    </source>
</evidence>
<dbReference type="Gene3D" id="3.30.300.160">
    <property type="entry name" value="Type II secretion system, protein E, N-terminal domain"/>
    <property type="match status" value="1"/>
</dbReference>
<dbReference type="InterPro" id="IPR003593">
    <property type="entry name" value="AAA+_ATPase"/>
</dbReference>
<keyword evidence="2" id="KW-0547">Nucleotide-binding</keyword>
<dbReference type="SMART" id="SM00382">
    <property type="entry name" value="AAA"/>
    <property type="match status" value="1"/>
</dbReference>
<dbReference type="CDD" id="cd01129">
    <property type="entry name" value="PulE-GspE-like"/>
    <property type="match status" value="1"/>
</dbReference>
<dbReference type="SUPFAM" id="SSF52540">
    <property type="entry name" value="P-loop containing nucleoside triphosphate hydrolases"/>
    <property type="match status" value="1"/>
</dbReference>
<keyword evidence="3" id="KW-0067">ATP-binding</keyword>
<comment type="caution">
    <text evidence="5">The sequence shown here is derived from an EMBL/GenBank/DDBJ whole genome shotgun (WGS) entry which is preliminary data.</text>
</comment>
<reference evidence="5" key="1">
    <citation type="submission" date="2020-06" db="EMBL/GenBank/DDBJ databases">
        <title>Novel chitinolytic bacterium.</title>
        <authorList>
            <person name="Ungkulpasvich U."/>
            <person name="Kosugi A."/>
            <person name="Uke A."/>
        </authorList>
    </citation>
    <scope>NUCLEOTIDE SEQUENCE</scope>
    <source>
        <strain evidence="5">UUS1-1</strain>
    </source>
</reference>
<dbReference type="GO" id="GO:0016887">
    <property type="term" value="F:ATP hydrolysis activity"/>
    <property type="evidence" value="ECO:0007669"/>
    <property type="project" value="TreeGrafter"/>
</dbReference>
<dbReference type="Gene3D" id="3.40.50.300">
    <property type="entry name" value="P-loop containing nucleotide triphosphate hydrolases"/>
    <property type="match status" value="1"/>
</dbReference>